<proteinExistence type="predicted"/>
<reference evidence="1" key="1">
    <citation type="journal article" date="2023" name="Mol. Phylogenet. Evol.">
        <title>Genome-scale phylogeny and comparative genomics of the fungal order Sordariales.</title>
        <authorList>
            <person name="Hensen N."/>
            <person name="Bonometti L."/>
            <person name="Westerberg I."/>
            <person name="Brannstrom I.O."/>
            <person name="Guillou S."/>
            <person name="Cros-Aarteil S."/>
            <person name="Calhoun S."/>
            <person name="Haridas S."/>
            <person name="Kuo A."/>
            <person name="Mondo S."/>
            <person name="Pangilinan J."/>
            <person name="Riley R."/>
            <person name="LaButti K."/>
            <person name="Andreopoulos B."/>
            <person name="Lipzen A."/>
            <person name="Chen C."/>
            <person name="Yan M."/>
            <person name="Daum C."/>
            <person name="Ng V."/>
            <person name="Clum A."/>
            <person name="Steindorff A."/>
            <person name="Ohm R.A."/>
            <person name="Martin F."/>
            <person name="Silar P."/>
            <person name="Natvig D.O."/>
            <person name="Lalanne C."/>
            <person name="Gautier V."/>
            <person name="Ament-Velasquez S.L."/>
            <person name="Kruys A."/>
            <person name="Hutchinson M.I."/>
            <person name="Powell A.J."/>
            <person name="Barry K."/>
            <person name="Miller A.N."/>
            <person name="Grigoriev I.V."/>
            <person name="Debuchy R."/>
            <person name="Gladieux P."/>
            <person name="Hiltunen Thoren M."/>
            <person name="Johannesson H."/>
        </authorList>
    </citation>
    <scope>NUCLEOTIDE SEQUENCE</scope>
    <source>
        <strain evidence="1">CBS 990.96</strain>
    </source>
</reference>
<organism evidence="1 2">
    <name type="scientific">Podospora fimiseda</name>
    <dbReference type="NCBI Taxonomy" id="252190"/>
    <lineage>
        <taxon>Eukaryota</taxon>
        <taxon>Fungi</taxon>
        <taxon>Dikarya</taxon>
        <taxon>Ascomycota</taxon>
        <taxon>Pezizomycotina</taxon>
        <taxon>Sordariomycetes</taxon>
        <taxon>Sordariomycetidae</taxon>
        <taxon>Sordariales</taxon>
        <taxon>Podosporaceae</taxon>
        <taxon>Podospora</taxon>
    </lineage>
</organism>
<dbReference type="EMBL" id="MU865403">
    <property type="protein sequence ID" value="KAK4224132.1"/>
    <property type="molecule type" value="Genomic_DNA"/>
</dbReference>
<accession>A0AAN7GQP8</accession>
<keyword evidence="2" id="KW-1185">Reference proteome</keyword>
<evidence type="ECO:0000313" key="1">
    <source>
        <dbReference type="EMBL" id="KAK4224132.1"/>
    </source>
</evidence>
<sequence>MQLVDTTRAFVVLVGWLAYARSLAGYEWVLNVHLHALSEAVEMWTCSPTRKCVGIDAASGSLIAVNLEDDEVAAILCGMQGITMEAALVEAQNPLRSSQQ</sequence>
<evidence type="ECO:0000313" key="2">
    <source>
        <dbReference type="Proteomes" id="UP001301958"/>
    </source>
</evidence>
<gene>
    <name evidence="1" type="ORF">QBC38DRAFT_515635</name>
</gene>
<reference evidence="1" key="2">
    <citation type="submission" date="2023-05" db="EMBL/GenBank/DDBJ databases">
        <authorList>
            <consortium name="Lawrence Berkeley National Laboratory"/>
            <person name="Steindorff A."/>
            <person name="Hensen N."/>
            <person name="Bonometti L."/>
            <person name="Westerberg I."/>
            <person name="Brannstrom I.O."/>
            <person name="Guillou S."/>
            <person name="Cros-Aarteil S."/>
            <person name="Calhoun S."/>
            <person name="Haridas S."/>
            <person name="Kuo A."/>
            <person name="Mondo S."/>
            <person name="Pangilinan J."/>
            <person name="Riley R."/>
            <person name="Labutti K."/>
            <person name="Andreopoulos B."/>
            <person name="Lipzen A."/>
            <person name="Chen C."/>
            <person name="Yanf M."/>
            <person name="Daum C."/>
            <person name="Ng V."/>
            <person name="Clum A."/>
            <person name="Ohm R."/>
            <person name="Martin F."/>
            <person name="Silar P."/>
            <person name="Natvig D."/>
            <person name="Lalanne C."/>
            <person name="Gautier V."/>
            <person name="Ament-Velasquez S.L."/>
            <person name="Kruys A."/>
            <person name="Hutchinson M.I."/>
            <person name="Powell A.J."/>
            <person name="Barry K."/>
            <person name="Miller A.N."/>
            <person name="Grigoriev I.V."/>
            <person name="Debuchy R."/>
            <person name="Gladieux P."/>
            <person name="Thoren M.H."/>
            <person name="Johannesson H."/>
        </authorList>
    </citation>
    <scope>NUCLEOTIDE SEQUENCE</scope>
    <source>
        <strain evidence="1">CBS 990.96</strain>
    </source>
</reference>
<dbReference type="AlphaFoldDB" id="A0AAN7GQP8"/>
<dbReference type="Proteomes" id="UP001301958">
    <property type="component" value="Unassembled WGS sequence"/>
</dbReference>
<comment type="caution">
    <text evidence="1">The sequence shown here is derived from an EMBL/GenBank/DDBJ whole genome shotgun (WGS) entry which is preliminary data.</text>
</comment>
<name>A0AAN7GQP8_9PEZI</name>
<protein>
    <submittedName>
        <fullName evidence="1">Uncharacterized protein</fullName>
    </submittedName>
</protein>